<comment type="caution">
    <text evidence="1">The sequence shown here is derived from an EMBL/GenBank/DDBJ whole genome shotgun (WGS) entry which is preliminary data.</text>
</comment>
<dbReference type="InterPro" id="IPR036520">
    <property type="entry name" value="UPF0759_sf"/>
</dbReference>
<dbReference type="Gene3D" id="3.20.20.410">
    <property type="entry name" value="Protein of unknown function UPF0759"/>
    <property type="match status" value="1"/>
</dbReference>
<evidence type="ECO:0000313" key="2">
    <source>
        <dbReference type="Proteomes" id="UP000653797"/>
    </source>
</evidence>
<dbReference type="RefSeq" id="WP_191038713.1">
    <property type="nucleotide sequence ID" value="NZ_JACXAA010000003.1"/>
</dbReference>
<reference evidence="1" key="1">
    <citation type="submission" date="2020-09" db="EMBL/GenBank/DDBJ databases">
        <authorList>
            <person name="Kim M.K."/>
        </authorList>
    </citation>
    <scope>NUCLEOTIDE SEQUENCE</scope>
    <source>
        <strain evidence="1">BT704</strain>
    </source>
</reference>
<evidence type="ECO:0000313" key="1">
    <source>
        <dbReference type="EMBL" id="MBD2753074.1"/>
    </source>
</evidence>
<dbReference type="Pfam" id="PF01904">
    <property type="entry name" value="DUF72"/>
    <property type="match status" value="1"/>
</dbReference>
<dbReference type="SUPFAM" id="SSF117396">
    <property type="entry name" value="TM1631-like"/>
    <property type="match status" value="1"/>
</dbReference>
<protein>
    <submittedName>
        <fullName evidence="1">DUF72 domain-containing protein</fullName>
    </submittedName>
</protein>
<dbReference type="PANTHER" id="PTHR30348:SF4">
    <property type="entry name" value="DUF72 DOMAIN-CONTAINING PROTEIN"/>
    <property type="match status" value="1"/>
</dbReference>
<dbReference type="EMBL" id="JACXAA010000003">
    <property type="protein sequence ID" value="MBD2753074.1"/>
    <property type="molecule type" value="Genomic_DNA"/>
</dbReference>
<dbReference type="AlphaFoldDB" id="A0A927B0E1"/>
<dbReference type="Proteomes" id="UP000653797">
    <property type="component" value="Unassembled WGS sequence"/>
</dbReference>
<organism evidence="1 2">
    <name type="scientific">Spirosoma validum</name>
    <dbReference type="NCBI Taxonomy" id="2771355"/>
    <lineage>
        <taxon>Bacteria</taxon>
        <taxon>Pseudomonadati</taxon>
        <taxon>Bacteroidota</taxon>
        <taxon>Cytophagia</taxon>
        <taxon>Cytophagales</taxon>
        <taxon>Cytophagaceae</taxon>
        <taxon>Spirosoma</taxon>
    </lineage>
</organism>
<sequence>MDLHVGTCGFTDAKPEYAQLFSCVEVQQTFYQPPRLATLERWRKEVPADFEFALKAWQLITHPAKSPTYKRLKRKLSEREYADAGYFRPTPIVEEAWQVTLACAQALKAKTILFQCPASFTQTPEHIDNLVHFFSSIERNELICCWEPRGPWDKQVIKDLCEELNLWHVVDPFSNATMTPDQCYFRLHGRSGWRYQYESAELTDLVDLLPTDKPAYVFFNNVHMRQDALAFKRILQTTIDGRV</sequence>
<accession>A0A927B0E1</accession>
<dbReference type="InterPro" id="IPR002763">
    <property type="entry name" value="DUF72"/>
</dbReference>
<name>A0A927B0E1_9BACT</name>
<gene>
    <name evidence="1" type="ORF">IC230_09260</name>
</gene>
<dbReference type="PANTHER" id="PTHR30348">
    <property type="entry name" value="UNCHARACTERIZED PROTEIN YECE"/>
    <property type="match status" value="1"/>
</dbReference>
<proteinExistence type="predicted"/>
<keyword evidence="2" id="KW-1185">Reference proteome</keyword>